<evidence type="ECO:0000256" key="1">
    <source>
        <dbReference type="SAM" id="Phobius"/>
    </source>
</evidence>
<keyword evidence="2" id="KW-0732">Signal</keyword>
<feature type="chain" id="PRO_5039334726" description="Integral membrane protein" evidence="2">
    <location>
        <begin position="23"/>
        <end position="268"/>
    </location>
</feature>
<dbReference type="RefSeq" id="WP_181753421.1">
    <property type="nucleotide sequence ID" value="NZ_JACEOG010000001.1"/>
</dbReference>
<feature type="signal peptide" evidence="2">
    <location>
        <begin position="1"/>
        <end position="22"/>
    </location>
</feature>
<feature type="transmembrane region" description="Helical" evidence="1">
    <location>
        <begin position="165"/>
        <end position="183"/>
    </location>
</feature>
<proteinExistence type="predicted"/>
<name>A0A838XKL5_9ACTN</name>
<keyword evidence="1" id="KW-0472">Membrane</keyword>
<keyword evidence="1" id="KW-0812">Transmembrane</keyword>
<keyword evidence="1" id="KW-1133">Transmembrane helix</keyword>
<sequence length="268" mass="28389">MRTLGTALLWCVATLATFVAIGAQWSATHLQDESGFVELTSRVGDDREVQEAAAALAGEAFADQTGLPIAWHDQVASAVSRSILRLTESPDWSSAWRDTTRSTHQRLFAEPTPTDIRADVAPLVNLAIAEVDLPITLPGPSELPVTVSDEDPADLVAAVSRARDMTLVAIGVALVAGVIALAVSRRRSTTLAALGIGVLLAVGAWWVLGRMALPQFIEDQAAATAYGRELHEVLTDRIVASLDTTLLWVALGGAALTLLGLLSRARRS</sequence>
<evidence type="ECO:0000256" key="2">
    <source>
        <dbReference type="SAM" id="SignalP"/>
    </source>
</evidence>
<dbReference type="AlphaFoldDB" id="A0A838XKL5"/>
<dbReference type="Proteomes" id="UP000550354">
    <property type="component" value="Unassembled WGS sequence"/>
</dbReference>
<evidence type="ECO:0000313" key="4">
    <source>
        <dbReference type="Proteomes" id="UP000550354"/>
    </source>
</evidence>
<gene>
    <name evidence="3" type="ORF">H1W00_02820</name>
</gene>
<evidence type="ECO:0000313" key="3">
    <source>
        <dbReference type="EMBL" id="MBA4607400.1"/>
    </source>
</evidence>
<feature type="transmembrane region" description="Helical" evidence="1">
    <location>
        <begin position="190"/>
        <end position="208"/>
    </location>
</feature>
<comment type="caution">
    <text evidence="3">The sequence shown here is derived from an EMBL/GenBank/DDBJ whole genome shotgun (WGS) entry which is preliminary data.</text>
</comment>
<evidence type="ECO:0008006" key="5">
    <source>
        <dbReference type="Google" id="ProtNLM"/>
    </source>
</evidence>
<reference evidence="3 4" key="1">
    <citation type="submission" date="2020-07" db="EMBL/GenBank/DDBJ databases">
        <title>Draft genome and description of Aeromicrobium phoceense strain Marseille-Q0843 isolated from healthy skin swab.</title>
        <authorList>
            <person name="Boxberger M."/>
            <person name="La Scola B."/>
        </authorList>
    </citation>
    <scope>NUCLEOTIDE SEQUENCE [LARGE SCALE GENOMIC DNA]</scope>
    <source>
        <strain evidence="3 4">Marseille-Q0843</strain>
    </source>
</reference>
<dbReference type="EMBL" id="JACEOG010000001">
    <property type="protein sequence ID" value="MBA4607400.1"/>
    <property type="molecule type" value="Genomic_DNA"/>
</dbReference>
<accession>A0A838XKL5</accession>
<feature type="transmembrane region" description="Helical" evidence="1">
    <location>
        <begin position="245"/>
        <end position="262"/>
    </location>
</feature>
<protein>
    <recommendedName>
        <fullName evidence="5">Integral membrane protein</fullName>
    </recommendedName>
</protein>
<organism evidence="3 4">
    <name type="scientific">Aeromicrobium phoceense</name>
    <dbReference type="NCBI Taxonomy" id="2754045"/>
    <lineage>
        <taxon>Bacteria</taxon>
        <taxon>Bacillati</taxon>
        <taxon>Actinomycetota</taxon>
        <taxon>Actinomycetes</taxon>
        <taxon>Propionibacteriales</taxon>
        <taxon>Nocardioidaceae</taxon>
        <taxon>Aeromicrobium</taxon>
    </lineage>
</organism>
<keyword evidence="4" id="KW-1185">Reference proteome</keyword>